<keyword evidence="3" id="KW-1185">Reference proteome</keyword>
<dbReference type="Proteomes" id="UP001397290">
    <property type="component" value="Unassembled WGS sequence"/>
</dbReference>
<comment type="caution">
    <text evidence="2">The sequence shown here is derived from an EMBL/GenBank/DDBJ whole genome shotgun (WGS) entry which is preliminary data.</text>
</comment>
<reference evidence="2 3" key="1">
    <citation type="submission" date="2020-02" db="EMBL/GenBank/DDBJ databases">
        <title>Comparative genomics of the hypocrealean fungal genus Beauvera.</title>
        <authorList>
            <person name="Showalter D.N."/>
            <person name="Bushley K.E."/>
            <person name="Rehner S.A."/>
        </authorList>
    </citation>
    <scope>NUCLEOTIDE SEQUENCE [LARGE SCALE GENOMIC DNA]</scope>
    <source>
        <strain evidence="2 3">ARSEF4384</strain>
    </source>
</reference>
<gene>
    <name evidence="2" type="ORF">G3M48_010110</name>
</gene>
<evidence type="ECO:0000313" key="2">
    <source>
        <dbReference type="EMBL" id="KAK8141665.1"/>
    </source>
</evidence>
<protein>
    <submittedName>
        <fullName evidence="2">Uncharacterized protein</fullName>
    </submittedName>
</protein>
<name>A0AAW0RHZ9_9HYPO</name>
<dbReference type="EMBL" id="JAAHCF010000884">
    <property type="protein sequence ID" value="KAK8141665.1"/>
    <property type="molecule type" value="Genomic_DNA"/>
</dbReference>
<proteinExistence type="predicted"/>
<accession>A0AAW0RHZ9</accession>
<sequence>MAWHTGEAALRSIAEYESDYSPVTKLARGSPTSGRAHAADMCLNLPPRILIETANWHIERTKPKQKPGVGGKSASVKVPDARNSGK</sequence>
<dbReference type="AlphaFoldDB" id="A0AAW0RHZ9"/>
<organism evidence="2 3">
    <name type="scientific">Beauveria asiatica</name>
    <dbReference type="NCBI Taxonomy" id="1069075"/>
    <lineage>
        <taxon>Eukaryota</taxon>
        <taxon>Fungi</taxon>
        <taxon>Dikarya</taxon>
        <taxon>Ascomycota</taxon>
        <taxon>Pezizomycotina</taxon>
        <taxon>Sordariomycetes</taxon>
        <taxon>Hypocreomycetidae</taxon>
        <taxon>Hypocreales</taxon>
        <taxon>Cordycipitaceae</taxon>
        <taxon>Beauveria</taxon>
    </lineage>
</organism>
<evidence type="ECO:0000256" key="1">
    <source>
        <dbReference type="SAM" id="MobiDB-lite"/>
    </source>
</evidence>
<feature type="region of interest" description="Disordered" evidence="1">
    <location>
        <begin position="59"/>
        <end position="86"/>
    </location>
</feature>
<evidence type="ECO:0000313" key="3">
    <source>
        <dbReference type="Proteomes" id="UP001397290"/>
    </source>
</evidence>